<evidence type="ECO:0000313" key="4">
    <source>
        <dbReference type="Proteomes" id="UP001524460"/>
    </source>
</evidence>
<gene>
    <name evidence="3" type="ORF">NHN17_22490</name>
</gene>
<dbReference type="Pfam" id="PF01656">
    <property type="entry name" value="CbiA"/>
    <property type="match status" value="1"/>
</dbReference>
<dbReference type="SUPFAM" id="SSF52540">
    <property type="entry name" value="P-loop containing nucleoside triphosphate hydrolases"/>
    <property type="match status" value="1"/>
</dbReference>
<evidence type="ECO:0000313" key="3">
    <source>
        <dbReference type="EMBL" id="MCQ1060816.1"/>
    </source>
</evidence>
<reference evidence="3 4" key="1">
    <citation type="submission" date="2022-07" db="EMBL/GenBank/DDBJ databases">
        <title>Photobacterium pectinilyticum sp. nov., a marine bacterium isolated from surface seawater of Qingdao offshore.</title>
        <authorList>
            <person name="Wang X."/>
        </authorList>
    </citation>
    <scope>NUCLEOTIDE SEQUENCE [LARGE SCALE GENOMIC DNA]</scope>
    <source>
        <strain evidence="3 4">ZSDE20</strain>
    </source>
</reference>
<feature type="domain" description="CobQ/CobB/MinD/ParA nucleotide binding" evidence="2">
    <location>
        <begin position="8"/>
        <end position="46"/>
    </location>
</feature>
<dbReference type="Proteomes" id="UP001524460">
    <property type="component" value="Unassembled WGS sequence"/>
</dbReference>
<name>A0ABT1N7T8_9GAMM</name>
<accession>A0ABT1N7T8</accession>
<protein>
    <recommendedName>
        <fullName evidence="2">CobQ/CobB/MinD/ParA nucleotide binding domain-containing protein</fullName>
    </recommendedName>
</protein>
<dbReference type="Gene3D" id="3.40.50.300">
    <property type="entry name" value="P-loop containing nucleotide triphosphate hydrolases"/>
    <property type="match status" value="1"/>
</dbReference>
<dbReference type="InterPro" id="IPR002586">
    <property type="entry name" value="CobQ/CobB/MinD/ParA_Nub-bd_dom"/>
</dbReference>
<evidence type="ECO:0000256" key="1">
    <source>
        <dbReference type="ARBA" id="ARBA00022962"/>
    </source>
</evidence>
<dbReference type="PANTHER" id="PTHR21343:SF1">
    <property type="entry name" value="COBYRIC ACID SYNTHASE"/>
    <property type="match status" value="1"/>
</dbReference>
<evidence type="ECO:0000259" key="2">
    <source>
        <dbReference type="Pfam" id="PF01656"/>
    </source>
</evidence>
<organism evidence="3 4">
    <name type="scientific">Photobacterium pectinilyticum</name>
    <dbReference type="NCBI Taxonomy" id="2906793"/>
    <lineage>
        <taxon>Bacteria</taxon>
        <taxon>Pseudomonadati</taxon>
        <taxon>Pseudomonadota</taxon>
        <taxon>Gammaproteobacteria</taxon>
        <taxon>Vibrionales</taxon>
        <taxon>Vibrionaceae</taxon>
        <taxon>Photobacterium</taxon>
    </lineage>
</organism>
<proteinExistence type="predicted"/>
<keyword evidence="1" id="KW-0315">Glutamine amidotransferase</keyword>
<sequence length="53" mass="5684">MQSTTKALMVQGTTSDAGKSVLAAGLCRVLARKNIKVAPFKSQNMAGIRQNYQ</sequence>
<dbReference type="EMBL" id="JANEYT010000090">
    <property type="protein sequence ID" value="MCQ1060816.1"/>
    <property type="molecule type" value="Genomic_DNA"/>
</dbReference>
<keyword evidence="4" id="KW-1185">Reference proteome</keyword>
<dbReference type="InterPro" id="IPR027417">
    <property type="entry name" value="P-loop_NTPase"/>
</dbReference>
<comment type="caution">
    <text evidence="3">The sequence shown here is derived from an EMBL/GenBank/DDBJ whole genome shotgun (WGS) entry which is preliminary data.</text>
</comment>
<dbReference type="PANTHER" id="PTHR21343">
    <property type="entry name" value="DETHIOBIOTIN SYNTHETASE"/>
    <property type="match status" value="1"/>
</dbReference>